<organism evidence="1 2">
    <name type="scientific">Pantoea ananatis (strain AJ13355)</name>
    <dbReference type="NCBI Taxonomy" id="932677"/>
    <lineage>
        <taxon>Bacteria</taxon>
        <taxon>Pseudomonadati</taxon>
        <taxon>Pseudomonadota</taxon>
        <taxon>Gammaproteobacteria</taxon>
        <taxon>Enterobacterales</taxon>
        <taxon>Erwiniaceae</taxon>
        <taxon>Pantoea</taxon>
    </lineage>
</organism>
<proteinExistence type="predicted"/>
<protein>
    <submittedName>
        <fullName evidence="1">Uncharacterized protein</fullName>
    </submittedName>
</protein>
<evidence type="ECO:0000313" key="1">
    <source>
        <dbReference type="EMBL" id="BAK13527.1"/>
    </source>
</evidence>
<dbReference type="KEGG" id="paj:PAJ_3448"/>
<evidence type="ECO:0000313" key="2">
    <source>
        <dbReference type="Proteomes" id="UP000006690"/>
    </source>
</evidence>
<dbReference type="AlphaFoldDB" id="A0A0H3L2A6"/>
<dbReference type="Proteomes" id="UP000006690">
    <property type="component" value="Chromosome"/>
</dbReference>
<dbReference type="HOGENOM" id="CLU_1693757_0_0_6"/>
<gene>
    <name evidence="1" type="ordered locus">PAJ_3448</name>
</gene>
<reference evidence="2" key="1">
    <citation type="journal article" date="2012" name="Appl. Microbiol. Biotechnol.">
        <title>The complete genome sequence of Pantoea ananatis AJ13355, an organism with great biotechnological potential.</title>
        <authorList>
            <person name="Hara Y."/>
            <person name="Kadotani N."/>
            <person name="Izui H."/>
            <person name="Katashkina J.I."/>
            <person name="Kuvaeva T.M."/>
            <person name="Andreeva I.G."/>
            <person name="Golubeva L.I."/>
            <person name="Malko D.B."/>
            <person name="Makeev V.J."/>
            <person name="Mashko S.V."/>
            <person name="Kozlov Y.I."/>
        </authorList>
    </citation>
    <scope>NUCLEOTIDE SEQUENCE [LARGE SCALE GENOMIC DNA]</scope>
    <source>
        <strain evidence="2">AJ13355</strain>
    </source>
</reference>
<accession>A0A0H3L2A6</accession>
<sequence length="155" mass="16683">MQFRLAGALTEFTGNYSAKSGRALHYYALCAGGGQTHGCAARSGGTVCGCDRRIWHGGRGCAVPAHRHQTGRGERGRIRCRFARCRYGTRLSTGAAGRRGIKPGDDAVWCSNRHTGTVHRAPDVGTLSLVMTGLNAPVIRSFPLNLQRVVRFGTK</sequence>
<dbReference type="EMBL" id="AP012032">
    <property type="protein sequence ID" value="BAK13527.1"/>
    <property type="molecule type" value="Genomic_DNA"/>
</dbReference>
<name>A0A0H3L2A6_PANAA</name>